<reference evidence="1 2" key="2">
    <citation type="submission" date="2019-05" db="EMBL/GenBank/DDBJ databases">
        <authorList>
            <person name="Suflita J.M."/>
            <person name="Marks C.R."/>
        </authorList>
    </citation>
    <scope>NUCLEOTIDE SEQUENCE [LARGE SCALE GENOMIC DNA]</scope>
    <source>
        <strain evidence="1 2">ALDC</strain>
    </source>
</reference>
<accession>A0A4P8L1B7</accession>
<sequence>MKNGKPRGALILSWSAIRIALGSFLLALGVLGLVLPILQGWLLLALGALVLSRDVPAFRRLVHWITKRFPLVGEALERIKTRWQALVERGRR</sequence>
<gene>
    <name evidence="1" type="ORF">FDQ92_04780</name>
</gene>
<evidence type="ECO:0000313" key="2">
    <source>
        <dbReference type="Proteomes" id="UP000298602"/>
    </source>
</evidence>
<organism evidence="1 2">
    <name type="scientific">Desulfoglaeba alkanexedens ALDC</name>
    <dbReference type="NCBI Taxonomy" id="980445"/>
    <lineage>
        <taxon>Bacteria</taxon>
        <taxon>Pseudomonadati</taxon>
        <taxon>Thermodesulfobacteriota</taxon>
        <taxon>Syntrophobacteria</taxon>
        <taxon>Syntrophobacterales</taxon>
        <taxon>Syntrophobacteraceae</taxon>
        <taxon>Desulfoglaeba</taxon>
    </lineage>
</organism>
<dbReference type="KEGG" id="dax:FDQ92_04780"/>
<name>A0A4P8L1B7_9BACT</name>
<proteinExistence type="predicted"/>
<reference evidence="1 2" key="1">
    <citation type="submission" date="2019-05" db="EMBL/GenBank/DDBJ databases">
        <title>The Complete Genome Sequence of the n-alkane-degrading Desulfoglaeba alkanexedens ALDC reveals multiple alkylsuccinate synthase gene clusters.</title>
        <authorList>
            <person name="Callaghan A.V."/>
            <person name="Davidova I.A."/>
            <person name="Duncan K.E."/>
            <person name="Morris B."/>
            <person name="McInerney M.J."/>
        </authorList>
    </citation>
    <scope>NUCLEOTIDE SEQUENCE [LARGE SCALE GENOMIC DNA]</scope>
    <source>
        <strain evidence="1 2">ALDC</strain>
    </source>
</reference>
<dbReference type="Proteomes" id="UP000298602">
    <property type="component" value="Chromosome"/>
</dbReference>
<evidence type="ECO:0000313" key="1">
    <source>
        <dbReference type="EMBL" id="QCQ21550.1"/>
    </source>
</evidence>
<dbReference type="EMBL" id="CP040098">
    <property type="protein sequence ID" value="QCQ21550.1"/>
    <property type="molecule type" value="Genomic_DNA"/>
</dbReference>
<protein>
    <submittedName>
        <fullName evidence="1">Uncharacterized protein</fullName>
    </submittedName>
</protein>
<dbReference type="AlphaFoldDB" id="A0A4P8L1B7"/>
<keyword evidence="2" id="KW-1185">Reference proteome</keyword>